<organism evidence="1 2">
    <name type="scientific">Apiospora phragmitis</name>
    <dbReference type="NCBI Taxonomy" id="2905665"/>
    <lineage>
        <taxon>Eukaryota</taxon>
        <taxon>Fungi</taxon>
        <taxon>Dikarya</taxon>
        <taxon>Ascomycota</taxon>
        <taxon>Pezizomycotina</taxon>
        <taxon>Sordariomycetes</taxon>
        <taxon>Xylariomycetidae</taxon>
        <taxon>Amphisphaeriales</taxon>
        <taxon>Apiosporaceae</taxon>
        <taxon>Apiospora</taxon>
    </lineage>
</organism>
<accession>A0ABR1WVP4</accession>
<dbReference type="Proteomes" id="UP001480595">
    <property type="component" value="Unassembled WGS sequence"/>
</dbReference>
<sequence length="104" mass="11952">MEFLSDFHFLLGLKSRMQSNAREALQHHCVVIKFVSRDFGKSKVRATGEEIRVALEKRHGGVPPQIIVHALDRIDRENETRIAGDPSETLVLTHYFREAWAPRS</sequence>
<evidence type="ECO:0000313" key="1">
    <source>
        <dbReference type="EMBL" id="KAK8087228.1"/>
    </source>
</evidence>
<keyword evidence="2" id="KW-1185">Reference proteome</keyword>
<protein>
    <submittedName>
        <fullName evidence="1">Uncharacterized protein</fullName>
    </submittedName>
</protein>
<proteinExistence type="predicted"/>
<dbReference type="EMBL" id="JAQQWL010000002">
    <property type="protein sequence ID" value="KAK8087228.1"/>
    <property type="molecule type" value="Genomic_DNA"/>
</dbReference>
<name>A0ABR1WVP4_9PEZI</name>
<dbReference type="RefSeq" id="XP_066721752.1">
    <property type="nucleotide sequence ID" value="XM_066853611.1"/>
</dbReference>
<gene>
    <name evidence="1" type="ORF">PG994_002202</name>
</gene>
<comment type="caution">
    <text evidence="1">The sequence shown here is derived from an EMBL/GenBank/DDBJ whole genome shotgun (WGS) entry which is preliminary data.</text>
</comment>
<evidence type="ECO:0000313" key="2">
    <source>
        <dbReference type="Proteomes" id="UP001480595"/>
    </source>
</evidence>
<reference evidence="1 2" key="1">
    <citation type="submission" date="2023-01" db="EMBL/GenBank/DDBJ databases">
        <title>Analysis of 21 Apiospora genomes using comparative genomics revels a genus with tremendous synthesis potential of carbohydrate active enzymes and secondary metabolites.</title>
        <authorList>
            <person name="Sorensen T."/>
        </authorList>
    </citation>
    <scope>NUCLEOTIDE SEQUENCE [LARGE SCALE GENOMIC DNA]</scope>
    <source>
        <strain evidence="1 2">CBS 135458</strain>
    </source>
</reference>
<dbReference type="GeneID" id="92086674"/>